<protein>
    <submittedName>
        <fullName evidence="1">PcfJ-like protein</fullName>
    </submittedName>
</protein>
<evidence type="ECO:0000313" key="1">
    <source>
        <dbReference type="EMBL" id="SEN89547.1"/>
    </source>
</evidence>
<sequence length="401" mass="44658">MQLCAALMKQLFARAKRQNKSASLNTKHGGERSGWWSLDLSGQLGYPLTLEIQGWYGSQPFSWKSVSDGAVVAESRFLQSPGLPLDILCTQNNTLEQGIPSELVALGDHAPFMRYAVYQACACLPPAKQLAEDSPLLLVLTLDWAQRLNIEQAELAVWLSDKRARLLKIIGLPGSASLARLLRRIPLTPIASWQLDALRKCLQQPDALGLLRHLTHPNLNHVWFLNRFPASWPKLLEMIEQNASLHTIVWLQRMVEDIQRLAPNGTQLYRVSDTQALQQLHDALVERFNALSREKRAAALTLKYGDYPEAPIPSHTDIVALESWDALLAEGTQMHHCIGSYAAQIAARQVFVYHMQAPEVLTVALTPQGGKWGLQEARGYCNALPGEAALAAIQRWLSVAY</sequence>
<accession>A0A1H8K9Z1</accession>
<dbReference type="InterPro" id="IPR025586">
    <property type="entry name" value="PcfJ"/>
</dbReference>
<reference evidence="1 2" key="1">
    <citation type="submission" date="2016-10" db="EMBL/GenBank/DDBJ databases">
        <authorList>
            <person name="de Groot N.N."/>
        </authorList>
    </citation>
    <scope>NUCLEOTIDE SEQUENCE [LARGE SCALE GENOMIC DNA]</scope>
    <source>
        <strain evidence="1 2">558</strain>
    </source>
</reference>
<organism evidence="1 2">
    <name type="scientific">Vreelandella aquamarina</name>
    <dbReference type="NCBI Taxonomy" id="77097"/>
    <lineage>
        <taxon>Bacteria</taxon>
        <taxon>Pseudomonadati</taxon>
        <taxon>Pseudomonadota</taxon>
        <taxon>Gammaproteobacteria</taxon>
        <taxon>Oceanospirillales</taxon>
        <taxon>Halomonadaceae</taxon>
        <taxon>Vreelandella</taxon>
    </lineage>
</organism>
<dbReference type="AlphaFoldDB" id="A0A1H8K9Z1"/>
<evidence type="ECO:0000313" key="2">
    <source>
        <dbReference type="Proteomes" id="UP000199493"/>
    </source>
</evidence>
<name>A0A1H8K9Z1_9GAMM</name>
<dbReference type="EMBL" id="FODB01000030">
    <property type="protein sequence ID" value="SEN89547.1"/>
    <property type="molecule type" value="Genomic_DNA"/>
</dbReference>
<dbReference type="STRING" id="77097.SAMN04490369_10306"/>
<dbReference type="Pfam" id="PF14284">
    <property type="entry name" value="PcfJ"/>
    <property type="match status" value="1"/>
</dbReference>
<gene>
    <name evidence="1" type="ORF">SAMN04490369_10306</name>
</gene>
<proteinExistence type="predicted"/>
<dbReference type="Proteomes" id="UP000199493">
    <property type="component" value="Unassembled WGS sequence"/>
</dbReference>